<dbReference type="Proteomes" id="UP000217199">
    <property type="component" value="Unassembled WGS sequence"/>
</dbReference>
<accession>A0A286URU1</accession>
<evidence type="ECO:0000313" key="2">
    <source>
        <dbReference type="EMBL" id="PAV22272.1"/>
    </source>
</evidence>
<evidence type="ECO:0000256" key="1">
    <source>
        <dbReference type="SAM" id="MobiDB-lite"/>
    </source>
</evidence>
<sequence>MIDEKDTELPDGWIKEFDRNYNAYFYVDTKASPPRSIWVHPYKDEQFLNEHPEVRKRLEAGASPPPSYTSYSAPSGPPPALERRGSSTAGSSSMSQDGDTSTNSKDKGKRGFFGKIKDKAIGTKEEREAAKREEQRVAEERRRILAAERQQRQQHMYYDQQQRYQQQGGYGQQYGVPQGGYYGGGAPAGYGPGYPGQTYYPVQQQQQQRRSGLGGGMALPLLGGLAGGLLLGEAIDGFDGGDFGGGDFGGDF</sequence>
<feature type="compositionally biased region" description="Low complexity" evidence="1">
    <location>
        <begin position="153"/>
        <end position="167"/>
    </location>
</feature>
<dbReference type="AlphaFoldDB" id="A0A286URU1"/>
<dbReference type="InParanoid" id="A0A286URU1"/>
<protein>
    <submittedName>
        <fullName evidence="2">WW Rsp5 WWP domain containing</fullName>
    </submittedName>
</protein>
<feature type="region of interest" description="Disordered" evidence="1">
    <location>
        <begin position="46"/>
        <end position="134"/>
    </location>
</feature>
<feature type="compositionally biased region" description="Basic and acidic residues" evidence="1">
    <location>
        <begin position="115"/>
        <end position="134"/>
    </location>
</feature>
<comment type="caution">
    <text evidence="2">The sequence shown here is derived from an EMBL/GenBank/DDBJ whole genome shotgun (WGS) entry which is preliminary data.</text>
</comment>
<dbReference type="OrthoDB" id="2367685at2759"/>
<name>A0A286URU1_9AGAM</name>
<reference evidence="2 3" key="1">
    <citation type="journal article" date="2017" name="Mol. Ecol.">
        <title>Comparative and population genomic landscape of Phellinus noxius: A hypervariable fungus causing root rot in trees.</title>
        <authorList>
            <person name="Chung C.L."/>
            <person name="Lee T.J."/>
            <person name="Akiba M."/>
            <person name="Lee H.H."/>
            <person name="Kuo T.H."/>
            <person name="Liu D."/>
            <person name="Ke H.M."/>
            <person name="Yokoi T."/>
            <person name="Roa M.B."/>
            <person name="Lu M.J."/>
            <person name="Chang Y.Y."/>
            <person name="Ann P.J."/>
            <person name="Tsai J.N."/>
            <person name="Chen C.Y."/>
            <person name="Tzean S.S."/>
            <person name="Ota Y."/>
            <person name="Hattori T."/>
            <person name="Sahashi N."/>
            <person name="Liou R.F."/>
            <person name="Kikuchi T."/>
            <person name="Tsai I.J."/>
        </authorList>
    </citation>
    <scope>NUCLEOTIDE SEQUENCE [LARGE SCALE GENOMIC DNA]</scope>
    <source>
        <strain evidence="2 3">FFPRI411160</strain>
    </source>
</reference>
<dbReference type="EMBL" id="NBII01000002">
    <property type="protein sequence ID" value="PAV22272.1"/>
    <property type="molecule type" value="Genomic_DNA"/>
</dbReference>
<organism evidence="2 3">
    <name type="scientific">Pyrrhoderma noxium</name>
    <dbReference type="NCBI Taxonomy" id="2282107"/>
    <lineage>
        <taxon>Eukaryota</taxon>
        <taxon>Fungi</taxon>
        <taxon>Dikarya</taxon>
        <taxon>Basidiomycota</taxon>
        <taxon>Agaricomycotina</taxon>
        <taxon>Agaricomycetes</taxon>
        <taxon>Hymenochaetales</taxon>
        <taxon>Hymenochaetaceae</taxon>
        <taxon>Pyrrhoderma</taxon>
    </lineage>
</organism>
<dbReference type="STRING" id="2282107.A0A286URU1"/>
<dbReference type="Gene3D" id="2.20.70.10">
    <property type="match status" value="1"/>
</dbReference>
<feature type="region of interest" description="Disordered" evidence="1">
    <location>
        <begin position="150"/>
        <end position="171"/>
    </location>
</feature>
<proteinExistence type="predicted"/>
<evidence type="ECO:0000313" key="3">
    <source>
        <dbReference type="Proteomes" id="UP000217199"/>
    </source>
</evidence>
<feature type="compositionally biased region" description="Low complexity" evidence="1">
    <location>
        <begin position="86"/>
        <end position="95"/>
    </location>
</feature>
<feature type="compositionally biased region" description="Basic and acidic residues" evidence="1">
    <location>
        <begin position="46"/>
        <end position="59"/>
    </location>
</feature>
<gene>
    <name evidence="2" type="ORF">PNOK_0222900</name>
</gene>
<keyword evidence="3" id="KW-1185">Reference proteome</keyword>